<proteinExistence type="predicted"/>
<protein>
    <submittedName>
        <fullName evidence="2">Uncharacterized protein</fullName>
    </submittedName>
</protein>
<feature type="region of interest" description="Disordered" evidence="1">
    <location>
        <begin position="152"/>
        <end position="207"/>
    </location>
</feature>
<sequence length="240" mass="26368">MRLLARAREVASRVQVAVPSRAPQSELEVALRRVTHSDCAAIPPEDLKLAINLIVQSEDALAKALRHIQVNVAAPPNEWRRVNGALALFEALAARGNGLVGRSWYEVKMEARLKELQNFCHDEDPRVATLIHRAAQGAIRAADALHWSDGVLDDEDPEVHRESELHSAPECTGQGSNVKPSVIGKCDDAKSGSTTPHTPRTPTTPTDMPKEATYVRCCCCCWRRVQAEATGDEEENSLLR</sequence>
<organism evidence="2 3">
    <name type="scientific">Durusdinium trenchii</name>
    <dbReference type="NCBI Taxonomy" id="1381693"/>
    <lineage>
        <taxon>Eukaryota</taxon>
        <taxon>Sar</taxon>
        <taxon>Alveolata</taxon>
        <taxon>Dinophyceae</taxon>
        <taxon>Suessiales</taxon>
        <taxon>Symbiodiniaceae</taxon>
        <taxon>Durusdinium</taxon>
    </lineage>
</organism>
<evidence type="ECO:0000313" key="3">
    <source>
        <dbReference type="Proteomes" id="UP001642484"/>
    </source>
</evidence>
<dbReference type="Proteomes" id="UP001642484">
    <property type="component" value="Unassembled WGS sequence"/>
</dbReference>
<dbReference type="EMBL" id="CAXAMN010017147">
    <property type="protein sequence ID" value="CAK9049893.1"/>
    <property type="molecule type" value="Genomic_DNA"/>
</dbReference>
<gene>
    <name evidence="2" type="ORF">CCMP2556_LOCUS25485</name>
</gene>
<name>A0ABP0MFM5_9DINO</name>
<feature type="compositionally biased region" description="Basic and acidic residues" evidence="1">
    <location>
        <begin position="158"/>
        <end position="167"/>
    </location>
</feature>
<accession>A0ABP0MFM5</accession>
<feature type="compositionally biased region" description="Low complexity" evidence="1">
    <location>
        <begin position="194"/>
        <end position="206"/>
    </location>
</feature>
<comment type="caution">
    <text evidence="2">The sequence shown here is derived from an EMBL/GenBank/DDBJ whole genome shotgun (WGS) entry which is preliminary data.</text>
</comment>
<evidence type="ECO:0000256" key="1">
    <source>
        <dbReference type="SAM" id="MobiDB-lite"/>
    </source>
</evidence>
<reference evidence="2 3" key="1">
    <citation type="submission" date="2024-02" db="EMBL/GenBank/DDBJ databases">
        <authorList>
            <person name="Chen Y."/>
            <person name="Shah S."/>
            <person name="Dougan E. K."/>
            <person name="Thang M."/>
            <person name="Chan C."/>
        </authorList>
    </citation>
    <scope>NUCLEOTIDE SEQUENCE [LARGE SCALE GENOMIC DNA]</scope>
</reference>
<keyword evidence="3" id="KW-1185">Reference proteome</keyword>
<evidence type="ECO:0000313" key="2">
    <source>
        <dbReference type="EMBL" id="CAK9049893.1"/>
    </source>
</evidence>